<organism evidence="1">
    <name type="scientific">hydrothermal vent metagenome</name>
    <dbReference type="NCBI Taxonomy" id="652676"/>
    <lineage>
        <taxon>unclassified sequences</taxon>
        <taxon>metagenomes</taxon>
        <taxon>ecological metagenomes</taxon>
    </lineage>
</organism>
<evidence type="ECO:0000313" key="1">
    <source>
        <dbReference type="EMBL" id="VAX17435.1"/>
    </source>
</evidence>
<dbReference type="EMBL" id="UOGB01000087">
    <property type="protein sequence ID" value="VAX17435.1"/>
    <property type="molecule type" value="Genomic_DNA"/>
</dbReference>
<proteinExistence type="predicted"/>
<accession>A0A3B1CFA4</accession>
<name>A0A3B1CFA4_9ZZZZ</name>
<sequence>MKIALIILVLALAGGGVLAWKEVAPVMTLLQEKDPESFAAMLVHAKTLDFDRAMKSFNMLEKMTYEQVLTVRYLAMKKKVQEDDEHRLEQREQEYEARVETRELKKEERQDEMQDLMALSDKIPRKVFSTNWDETSPWEKGLLLREKCIKYLNMEKSAHRGIDKIHKLPRMAPLLDRPRELSLTVPEICEEFVPISHDEIQVVAALDNLKNKIGYFFFVQLLDEIGVPRQDVFTFPAQLDRMTTGYAGS</sequence>
<dbReference type="AlphaFoldDB" id="A0A3B1CFA4"/>
<gene>
    <name evidence="1" type="ORF">MNBD_NITROSPINAE03-952</name>
</gene>
<protein>
    <submittedName>
        <fullName evidence="1">Uncharacterized protein</fullName>
    </submittedName>
</protein>
<reference evidence="1" key="1">
    <citation type="submission" date="2018-06" db="EMBL/GenBank/DDBJ databases">
        <authorList>
            <person name="Zhirakovskaya E."/>
        </authorList>
    </citation>
    <scope>NUCLEOTIDE SEQUENCE</scope>
</reference>